<sequence>HCCQLKIINIIVQKISHSSNHGRFSSSRRTIQQITTLPSLPYLVIILLSILEREKIIYDLFLRRFLHSKGFKPRRVLKHKVAPLRFSIPSPTGVRIVGEQLQLSILQFERFTLFQHVGDVSG</sequence>
<dbReference type="AlphaFoldDB" id="A0AAQ3NAL8"/>
<evidence type="ECO:0000313" key="2">
    <source>
        <dbReference type="Proteomes" id="UP001374535"/>
    </source>
</evidence>
<dbReference type="Proteomes" id="UP001374535">
    <property type="component" value="Chromosome 6"/>
</dbReference>
<keyword evidence="2" id="KW-1185">Reference proteome</keyword>
<name>A0AAQ3NAL8_VIGMU</name>
<feature type="non-terminal residue" evidence="1">
    <location>
        <position position="1"/>
    </location>
</feature>
<proteinExistence type="predicted"/>
<organism evidence="1 2">
    <name type="scientific">Vigna mungo</name>
    <name type="common">Black gram</name>
    <name type="synonym">Phaseolus mungo</name>
    <dbReference type="NCBI Taxonomy" id="3915"/>
    <lineage>
        <taxon>Eukaryota</taxon>
        <taxon>Viridiplantae</taxon>
        <taxon>Streptophyta</taxon>
        <taxon>Embryophyta</taxon>
        <taxon>Tracheophyta</taxon>
        <taxon>Spermatophyta</taxon>
        <taxon>Magnoliopsida</taxon>
        <taxon>eudicotyledons</taxon>
        <taxon>Gunneridae</taxon>
        <taxon>Pentapetalae</taxon>
        <taxon>rosids</taxon>
        <taxon>fabids</taxon>
        <taxon>Fabales</taxon>
        <taxon>Fabaceae</taxon>
        <taxon>Papilionoideae</taxon>
        <taxon>50 kb inversion clade</taxon>
        <taxon>NPAAA clade</taxon>
        <taxon>indigoferoid/millettioid clade</taxon>
        <taxon>Phaseoleae</taxon>
        <taxon>Vigna</taxon>
    </lineage>
</organism>
<evidence type="ECO:0000313" key="1">
    <source>
        <dbReference type="EMBL" id="WVZ06359.1"/>
    </source>
</evidence>
<gene>
    <name evidence="1" type="ORF">V8G54_019705</name>
</gene>
<protein>
    <submittedName>
        <fullName evidence="1">Uncharacterized protein</fullName>
    </submittedName>
</protein>
<accession>A0AAQ3NAL8</accession>
<dbReference type="EMBL" id="CP144695">
    <property type="protein sequence ID" value="WVZ06359.1"/>
    <property type="molecule type" value="Genomic_DNA"/>
</dbReference>
<reference evidence="1 2" key="1">
    <citation type="journal article" date="2023" name="Life. Sci Alliance">
        <title>Evolutionary insights into 3D genome organization and epigenetic landscape of Vigna mungo.</title>
        <authorList>
            <person name="Junaid A."/>
            <person name="Singh B."/>
            <person name="Bhatia S."/>
        </authorList>
    </citation>
    <scope>NUCLEOTIDE SEQUENCE [LARGE SCALE GENOMIC DNA]</scope>
    <source>
        <strain evidence="1">Urdbean</strain>
    </source>
</reference>